<protein>
    <submittedName>
        <fullName evidence="6">Hemolysin III family protein</fullName>
    </submittedName>
</protein>
<keyword evidence="3 5" id="KW-1133">Transmembrane helix</keyword>
<evidence type="ECO:0000256" key="2">
    <source>
        <dbReference type="ARBA" id="ARBA00022692"/>
    </source>
</evidence>
<dbReference type="PANTHER" id="PTHR20855">
    <property type="entry name" value="ADIPOR/PROGESTIN RECEPTOR-RELATED"/>
    <property type="match status" value="1"/>
</dbReference>
<dbReference type="RefSeq" id="WP_343885861.1">
    <property type="nucleotide sequence ID" value="NZ_BAAAKI010000010.1"/>
</dbReference>
<comment type="caution">
    <text evidence="6">The sequence shown here is derived from an EMBL/GenBank/DDBJ whole genome shotgun (WGS) entry which is preliminary data.</text>
</comment>
<dbReference type="Pfam" id="PF03006">
    <property type="entry name" value="HlyIII"/>
    <property type="match status" value="1"/>
</dbReference>
<dbReference type="PANTHER" id="PTHR20855:SF3">
    <property type="entry name" value="LD03007P"/>
    <property type="match status" value="1"/>
</dbReference>
<name>A0ABW1X4W4_9ACTN</name>
<dbReference type="InterPro" id="IPR004254">
    <property type="entry name" value="AdipoR/HlyIII-related"/>
</dbReference>
<feature type="transmembrane region" description="Helical" evidence="5">
    <location>
        <begin position="146"/>
        <end position="164"/>
    </location>
</feature>
<gene>
    <name evidence="6" type="ORF">ACFP57_11260</name>
</gene>
<feature type="transmembrane region" description="Helical" evidence="5">
    <location>
        <begin position="58"/>
        <end position="76"/>
    </location>
</feature>
<proteinExistence type="predicted"/>
<evidence type="ECO:0000256" key="4">
    <source>
        <dbReference type="ARBA" id="ARBA00023136"/>
    </source>
</evidence>
<dbReference type="Proteomes" id="UP001596266">
    <property type="component" value="Unassembled WGS sequence"/>
</dbReference>
<evidence type="ECO:0000256" key="1">
    <source>
        <dbReference type="ARBA" id="ARBA00004141"/>
    </source>
</evidence>
<sequence length="230" mass="25533">MKQMQTEGLGDTVQERVEEFADALKPRLRGWFHQGFTPVILLAGLVLVAFGRTASIRFASAIYLVSALLLFGNSAFYHRGNWTPKVKAVFRRVDHANIFVFIAGTYTPLSVAMLHGRSLVQILVLIWTCALVGVLFRVFWIDAPRWLYVGLYVAMGWAAVGWMSQFLEAGGAAVVALIAAGGLVYTVGALAYAFKYPNPWPEWFGFHEIFHICTIIAAICHFIAICLVAF</sequence>
<accession>A0ABW1X4W4</accession>
<evidence type="ECO:0000313" key="6">
    <source>
        <dbReference type="EMBL" id="MFC6397555.1"/>
    </source>
</evidence>
<feature type="transmembrane region" description="Helical" evidence="5">
    <location>
        <begin position="122"/>
        <end position="140"/>
    </location>
</feature>
<feature type="transmembrane region" description="Helical" evidence="5">
    <location>
        <begin position="96"/>
        <end position="115"/>
    </location>
</feature>
<dbReference type="EMBL" id="JBHSUA010000020">
    <property type="protein sequence ID" value="MFC6397555.1"/>
    <property type="molecule type" value="Genomic_DNA"/>
</dbReference>
<feature type="transmembrane region" description="Helical" evidence="5">
    <location>
        <begin position="171"/>
        <end position="194"/>
    </location>
</feature>
<keyword evidence="4 5" id="KW-0472">Membrane</keyword>
<feature type="transmembrane region" description="Helical" evidence="5">
    <location>
        <begin position="31"/>
        <end position="51"/>
    </location>
</feature>
<feature type="transmembrane region" description="Helical" evidence="5">
    <location>
        <begin position="209"/>
        <end position="229"/>
    </location>
</feature>
<keyword evidence="7" id="KW-1185">Reference proteome</keyword>
<comment type="subcellular location">
    <subcellularLocation>
        <location evidence="1">Membrane</location>
        <topology evidence="1">Multi-pass membrane protein</topology>
    </subcellularLocation>
</comment>
<evidence type="ECO:0000256" key="5">
    <source>
        <dbReference type="SAM" id="Phobius"/>
    </source>
</evidence>
<reference evidence="7" key="1">
    <citation type="journal article" date="2019" name="Int. J. Syst. Evol. Microbiol.">
        <title>The Global Catalogue of Microorganisms (GCM) 10K type strain sequencing project: providing services to taxonomists for standard genome sequencing and annotation.</title>
        <authorList>
            <consortium name="The Broad Institute Genomics Platform"/>
            <consortium name="The Broad Institute Genome Sequencing Center for Infectious Disease"/>
            <person name="Wu L."/>
            <person name="Ma J."/>
        </authorList>
    </citation>
    <scope>NUCLEOTIDE SEQUENCE [LARGE SCALE GENOMIC DNA]</scope>
    <source>
        <strain evidence="7">CGMCC 1.15277</strain>
    </source>
</reference>
<evidence type="ECO:0000313" key="7">
    <source>
        <dbReference type="Proteomes" id="UP001596266"/>
    </source>
</evidence>
<organism evidence="6 7">
    <name type="scientific">Luteococcus sanguinis</name>
    <dbReference type="NCBI Taxonomy" id="174038"/>
    <lineage>
        <taxon>Bacteria</taxon>
        <taxon>Bacillati</taxon>
        <taxon>Actinomycetota</taxon>
        <taxon>Actinomycetes</taxon>
        <taxon>Propionibacteriales</taxon>
        <taxon>Propionibacteriaceae</taxon>
        <taxon>Luteococcus</taxon>
    </lineage>
</organism>
<keyword evidence="2 5" id="KW-0812">Transmembrane</keyword>
<evidence type="ECO:0000256" key="3">
    <source>
        <dbReference type="ARBA" id="ARBA00022989"/>
    </source>
</evidence>